<dbReference type="PANTHER" id="PTHR15069">
    <property type="entry name" value="PROTEASOME ASSEMBLY CHAPERONE 1"/>
    <property type="match status" value="1"/>
</dbReference>
<gene>
    <name evidence="4" type="ORF">DM01DRAFT_1336056</name>
</gene>
<dbReference type="GO" id="GO:0080129">
    <property type="term" value="P:proteasome core complex assembly"/>
    <property type="evidence" value="ECO:0007669"/>
    <property type="project" value="TreeGrafter"/>
</dbReference>
<dbReference type="InterPro" id="IPR016565">
    <property type="entry name" value="Proteasome_assmbl_chp_1"/>
</dbReference>
<evidence type="ECO:0000313" key="5">
    <source>
        <dbReference type="Proteomes" id="UP000242146"/>
    </source>
</evidence>
<keyword evidence="3" id="KW-0143">Chaperone</keyword>
<evidence type="ECO:0000313" key="4">
    <source>
        <dbReference type="EMBL" id="ORX53517.1"/>
    </source>
</evidence>
<evidence type="ECO:0000256" key="2">
    <source>
        <dbReference type="ARBA" id="ARBA00019180"/>
    </source>
</evidence>
<organism evidence="4 5">
    <name type="scientific">Hesseltinella vesiculosa</name>
    <dbReference type="NCBI Taxonomy" id="101127"/>
    <lineage>
        <taxon>Eukaryota</taxon>
        <taxon>Fungi</taxon>
        <taxon>Fungi incertae sedis</taxon>
        <taxon>Mucoromycota</taxon>
        <taxon>Mucoromycotina</taxon>
        <taxon>Mucoromycetes</taxon>
        <taxon>Mucorales</taxon>
        <taxon>Cunninghamellaceae</taxon>
        <taxon>Hesseltinella</taxon>
    </lineage>
</organism>
<proteinExistence type="inferred from homology"/>
<evidence type="ECO:0000256" key="1">
    <source>
        <dbReference type="ARBA" id="ARBA00005261"/>
    </source>
</evidence>
<protein>
    <recommendedName>
        <fullName evidence="2">Proteasome assembly chaperone 1</fullName>
    </recommendedName>
</protein>
<name>A0A1X2GGY4_9FUNG</name>
<dbReference type="OrthoDB" id="17536at2759"/>
<reference evidence="4 5" key="1">
    <citation type="submission" date="2016-07" db="EMBL/GenBank/DDBJ databases">
        <title>Pervasive Adenine N6-methylation of Active Genes in Fungi.</title>
        <authorList>
            <consortium name="DOE Joint Genome Institute"/>
            <person name="Mondo S.J."/>
            <person name="Dannebaum R.O."/>
            <person name="Kuo R.C."/>
            <person name="Labutti K."/>
            <person name="Haridas S."/>
            <person name="Kuo A."/>
            <person name="Salamov A."/>
            <person name="Ahrendt S.R."/>
            <person name="Lipzen A."/>
            <person name="Sullivan W."/>
            <person name="Andreopoulos W.B."/>
            <person name="Clum A."/>
            <person name="Lindquist E."/>
            <person name="Daum C."/>
            <person name="Ramamoorthy G.K."/>
            <person name="Gryganskyi A."/>
            <person name="Culley D."/>
            <person name="Magnuson J.K."/>
            <person name="James T.Y."/>
            <person name="O'Malley M.A."/>
            <person name="Stajich J.E."/>
            <person name="Spatafora J.W."/>
            <person name="Visel A."/>
            <person name="Grigoriev I.V."/>
        </authorList>
    </citation>
    <scope>NUCLEOTIDE SEQUENCE [LARGE SCALE GENOMIC DNA]</scope>
    <source>
        <strain evidence="4 5">NRRL 3301</strain>
    </source>
</reference>
<dbReference type="GO" id="GO:0005783">
    <property type="term" value="C:endoplasmic reticulum"/>
    <property type="evidence" value="ECO:0007669"/>
    <property type="project" value="InterPro"/>
</dbReference>
<dbReference type="EMBL" id="MCGT01000015">
    <property type="protein sequence ID" value="ORX53517.1"/>
    <property type="molecule type" value="Genomic_DNA"/>
</dbReference>
<dbReference type="GO" id="GO:0070628">
    <property type="term" value="F:proteasome binding"/>
    <property type="evidence" value="ECO:0007669"/>
    <property type="project" value="TreeGrafter"/>
</dbReference>
<dbReference type="PANTHER" id="PTHR15069:SF1">
    <property type="entry name" value="PROTEASOME ASSEMBLY CHAPERONE 1"/>
    <property type="match status" value="1"/>
</dbReference>
<dbReference type="Proteomes" id="UP000242146">
    <property type="component" value="Unassembled WGS sequence"/>
</dbReference>
<accession>A0A1X2GGY4</accession>
<evidence type="ECO:0000256" key="3">
    <source>
        <dbReference type="ARBA" id="ARBA00023186"/>
    </source>
</evidence>
<dbReference type="STRING" id="101127.A0A1X2GGY4"/>
<keyword evidence="5" id="KW-1185">Reference proteome</keyword>
<sequence>MDYGDEFPSAPVRYTFDDSDDELDPDLPTSDKLTLTLSHELPDQPVKLIIGLHAGRSYLNAVEGTHIGTIEKKDPNKKASEVANIVLCNNSIYLAVPHVDATLANEYARVVLDAFGARLQQVILLDSYINSEYTSKEWGVQDEPPFIRLLQTSSTKKISGILPYESPNLVKDLAAAIIAKCEIHGIPCYALFSLQESLLGKHIVTADTCTAYATALENLGFQLSLDENKLYDILTKGGVDEHHHRLYL</sequence>
<dbReference type="AlphaFoldDB" id="A0A1X2GGY4"/>
<dbReference type="Pfam" id="PF16094">
    <property type="entry name" value="PAC1"/>
    <property type="match status" value="1"/>
</dbReference>
<comment type="similarity">
    <text evidence="1">Belongs to the PSMG1 family.</text>
</comment>
<comment type="caution">
    <text evidence="4">The sequence shown here is derived from an EMBL/GenBank/DDBJ whole genome shotgun (WGS) entry which is preliminary data.</text>
</comment>